<reference evidence="1 2" key="1">
    <citation type="submission" date="2021-07" db="EMBL/GenBank/DDBJ databases">
        <title>Characterization of Violacein-producing bacteria and related species.</title>
        <authorList>
            <person name="Wilson H.S."/>
            <person name="De Leon M.E."/>
        </authorList>
    </citation>
    <scope>NUCLEOTIDE SEQUENCE [LARGE SCALE GENOMIC DNA]</scope>
    <source>
        <strain evidence="1 2">HSC-2F05</strain>
    </source>
</reference>
<protein>
    <submittedName>
        <fullName evidence="1">Uncharacterized protein</fullName>
    </submittedName>
</protein>
<proteinExistence type="predicted"/>
<accession>A0ABS7YCJ1</accession>
<dbReference type="EMBL" id="JAHYBX010000007">
    <property type="protein sequence ID" value="MCA1857426.1"/>
    <property type="molecule type" value="Genomic_DNA"/>
</dbReference>
<organism evidence="1 2">
    <name type="scientific">Massilia hydrophila</name>
    <dbReference type="NCBI Taxonomy" id="3044279"/>
    <lineage>
        <taxon>Bacteria</taxon>
        <taxon>Pseudomonadati</taxon>
        <taxon>Pseudomonadota</taxon>
        <taxon>Betaproteobacteria</taxon>
        <taxon>Burkholderiales</taxon>
        <taxon>Oxalobacteraceae</taxon>
        <taxon>Telluria group</taxon>
        <taxon>Massilia</taxon>
    </lineage>
</organism>
<name>A0ABS7YCJ1_9BURK</name>
<dbReference type="RefSeq" id="WP_225239645.1">
    <property type="nucleotide sequence ID" value="NZ_JAHYBX010000007.1"/>
</dbReference>
<comment type="caution">
    <text evidence="1">The sequence shown here is derived from an EMBL/GenBank/DDBJ whole genome shotgun (WGS) entry which is preliminary data.</text>
</comment>
<keyword evidence="2" id="KW-1185">Reference proteome</keyword>
<evidence type="ECO:0000313" key="2">
    <source>
        <dbReference type="Proteomes" id="UP001198602"/>
    </source>
</evidence>
<gene>
    <name evidence="1" type="ORF">LE190_16050</name>
</gene>
<sequence>MKYAVATWIAPLIIVEVDPSDFDGPHAVELEKALADHFRGASFALITPDIEPDSGIRARGLSVPHDVLTDQRLVWHDLVLPGEPELPF</sequence>
<dbReference type="Proteomes" id="UP001198602">
    <property type="component" value="Unassembled WGS sequence"/>
</dbReference>
<evidence type="ECO:0000313" key="1">
    <source>
        <dbReference type="EMBL" id="MCA1857426.1"/>
    </source>
</evidence>